<dbReference type="Proteomes" id="UP000189681">
    <property type="component" value="Unassembled WGS sequence"/>
</dbReference>
<feature type="domain" description="Hemerythrin-like" evidence="1">
    <location>
        <begin position="93"/>
        <end position="217"/>
    </location>
</feature>
<dbReference type="PANTHER" id="PTHR39966">
    <property type="entry name" value="BLL2471 PROTEIN-RELATED"/>
    <property type="match status" value="1"/>
</dbReference>
<dbReference type="Pfam" id="PF01814">
    <property type="entry name" value="Hemerythrin"/>
    <property type="match status" value="1"/>
</dbReference>
<accession>A0A1V4AVX7</accession>
<gene>
    <name evidence="2" type="ORF">AYP45_03800</name>
</gene>
<name>A0A1V4AVX7_9BACT</name>
<proteinExistence type="predicted"/>
<evidence type="ECO:0000313" key="2">
    <source>
        <dbReference type="EMBL" id="OOP57292.1"/>
    </source>
</evidence>
<comment type="caution">
    <text evidence="2">The sequence shown here is derived from an EMBL/GenBank/DDBJ whole genome shotgun (WGS) entry which is preliminary data.</text>
</comment>
<evidence type="ECO:0000259" key="1">
    <source>
        <dbReference type="Pfam" id="PF01814"/>
    </source>
</evidence>
<protein>
    <recommendedName>
        <fullName evidence="1">Hemerythrin-like domain-containing protein</fullName>
    </recommendedName>
</protein>
<organism evidence="2 3">
    <name type="scientific">Candidatus Brocadia carolinensis</name>
    <dbReference type="NCBI Taxonomy" id="1004156"/>
    <lineage>
        <taxon>Bacteria</taxon>
        <taxon>Pseudomonadati</taxon>
        <taxon>Planctomycetota</taxon>
        <taxon>Candidatus Brocadiia</taxon>
        <taxon>Candidatus Brocadiales</taxon>
        <taxon>Candidatus Brocadiaceae</taxon>
        <taxon>Candidatus Brocadia</taxon>
    </lineage>
</organism>
<dbReference type="GO" id="GO:0005886">
    <property type="term" value="C:plasma membrane"/>
    <property type="evidence" value="ECO:0007669"/>
    <property type="project" value="TreeGrafter"/>
</dbReference>
<dbReference type="AlphaFoldDB" id="A0A1V4AVX7"/>
<dbReference type="STRING" id="1004156.AYP45_03800"/>
<dbReference type="EMBL" id="AYTS01000035">
    <property type="protein sequence ID" value="OOP57292.1"/>
    <property type="molecule type" value="Genomic_DNA"/>
</dbReference>
<sequence length="265" mass="30591">MENVLNKEIKQIIESCPEVGRILDEYGIGCVPCSVGSCLLKDVVGIHNLDPEKEATLMYRIEKAIYPDRNVAKPVIDPTKKSAPKKITYSPPVKKLVDEHVLIKRLLALIPTIADYIETSMKVDKDLVLRCVDFIRTYADKYHHMKEEDILFKYADEKAEIIQVMYKDHDTGRGYIRQVVEGAEKGNKAQIKQNMLAYQELLTQHIKKEDEILYPWIDRQLSTAQVGEMFRRCNEADASVGEELPKKYEKFIVDLEEKFLQEVTK</sequence>
<evidence type="ECO:0000313" key="3">
    <source>
        <dbReference type="Proteomes" id="UP000189681"/>
    </source>
</evidence>
<dbReference type="PANTHER" id="PTHR39966:SF1">
    <property type="entry name" value="HEMERYTHRIN-LIKE DOMAIN-CONTAINING PROTEIN"/>
    <property type="match status" value="1"/>
</dbReference>
<dbReference type="CDD" id="cd12108">
    <property type="entry name" value="Hr-like"/>
    <property type="match status" value="1"/>
</dbReference>
<dbReference type="Gene3D" id="1.20.120.520">
    <property type="entry name" value="nmb1532 protein domain like"/>
    <property type="match status" value="1"/>
</dbReference>
<dbReference type="InterPro" id="IPR012312">
    <property type="entry name" value="Hemerythrin-like"/>
</dbReference>
<reference evidence="2 3" key="1">
    <citation type="journal article" date="2017" name="Water Res.">
        <title>Discovery and metagenomic analysis of an anammox bacterial enrichment related to Candidatus "Brocadia caroliniensis" in a full-scale glycerol-fed nitritation-denitritation separate centrate treatment process.</title>
        <authorList>
            <person name="Park H."/>
            <person name="Brotto A.C."/>
            <person name="van Loosdrecht M.C."/>
            <person name="Chandran K."/>
        </authorList>
    </citation>
    <scope>NUCLEOTIDE SEQUENCE [LARGE SCALE GENOMIC DNA]</scope>
    <source>
        <strain evidence="2">26THWARD</strain>
    </source>
</reference>